<dbReference type="Proteomes" id="UP000609531">
    <property type="component" value="Unassembled WGS sequence"/>
</dbReference>
<feature type="domain" description="Aminotransferase class V" evidence="2">
    <location>
        <begin position="20"/>
        <end position="371"/>
    </location>
</feature>
<evidence type="ECO:0000313" key="4">
    <source>
        <dbReference type="Proteomes" id="UP000609531"/>
    </source>
</evidence>
<name>A0A934IGC9_9HYPH</name>
<dbReference type="Pfam" id="PF00266">
    <property type="entry name" value="Aminotran_5"/>
    <property type="match status" value="1"/>
</dbReference>
<evidence type="ECO:0000259" key="2">
    <source>
        <dbReference type="Pfam" id="PF00266"/>
    </source>
</evidence>
<keyword evidence="3" id="KW-0808">Transferase</keyword>
<dbReference type="AlphaFoldDB" id="A0A934IGC9"/>
<dbReference type="InterPro" id="IPR015424">
    <property type="entry name" value="PyrdxlP-dep_Trfase"/>
</dbReference>
<proteinExistence type="predicted"/>
<organism evidence="3 4">
    <name type="scientific">Acuticoccus mangrovi</name>
    <dbReference type="NCBI Taxonomy" id="2796142"/>
    <lineage>
        <taxon>Bacteria</taxon>
        <taxon>Pseudomonadati</taxon>
        <taxon>Pseudomonadota</taxon>
        <taxon>Alphaproteobacteria</taxon>
        <taxon>Hyphomicrobiales</taxon>
        <taxon>Amorphaceae</taxon>
        <taxon>Acuticoccus</taxon>
    </lineage>
</organism>
<evidence type="ECO:0000313" key="3">
    <source>
        <dbReference type="EMBL" id="MBJ3776179.1"/>
    </source>
</evidence>
<dbReference type="Gene3D" id="3.90.1150.10">
    <property type="entry name" value="Aspartate Aminotransferase, domain 1"/>
    <property type="match status" value="1"/>
</dbReference>
<dbReference type="RefSeq" id="WP_198882056.1">
    <property type="nucleotide sequence ID" value="NZ_JAEKJA010000007.1"/>
</dbReference>
<dbReference type="EMBL" id="JAEKJA010000007">
    <property type="protein sequence ID" value="MBJ3776179.1"/>
    <property type="molecule type" value="Genomic_DNA"/>
</dbReference>
<dbReference type="Gene3D" id="3.40.640.10">
    <property type="entry name" value="Type I PLP-dependent aspartate aminotransferase-like (Major domain)"/>
    <property type="match status" value="1"/>
</dbReference>
<keyword evidence="4" id="KW-1185">Reference proteome</keyword>
<gene>
    <name evidence="3" type="ORF">JCR33_10800</name>
</gene>
<keyword evidence="1" id="KW-0663">Pyridoxal phosphate</keyword>
<protein>
    <submittedName>
        <fullName evidence="3">Aminotransferase class V-fold PLP-dependent enzyme</fullName>
    </submittedName>
</protein>
<dbReference type="PANTHER" id="PTHR43092">
    <property type="entry name" value="L-CYSTEINE DESULFHYDRASE"/>
    <property type="match status" value="1"/>
</dbReference>
<dbReference type="InterPro" id="IPR015422">
    <property type="entry name" value="PyrdxlP-dep_Trfase_small"/>
</dbReference>
<reference evidence="3" key="1">
    <citation type="submission" date="2020-12" db="EMBL/GenBank/DDBJ databases">
        <title>Bacterial taxonomy.</title>
        <authorList>
            <person name="Pan X."/>
        </authorList>
    </citation>
    <scope>NUCLEOTIDE SEQUENCE</scope>
    <source>
        <strain evidence="3">B2012</strain>
    </source>
</reference>
<comment type="caution">
    <text evidence="3">The sequence shown here is derived from an EMBL/GenBank/DDBJ whole genome shotgun (WGS) entry which is preliminary data.</text>
</comment>
<dbReference type="InterPro" id="IPR015421">
    <property type="entry name" value="PyrdxlP-dep_Trfase_major"/>
</dbReference>
<evidence type="ECO:0000256" key="1">
    <source>
        <dbReference type="ARBA" id="ARBA00022898"/>
    </source>
</evidence>
<sequence>MSEYGPELRAHFGLEDGVTYLNHGAYGLTPLEVMKAQRNWRQRIERQPARFYANELPDLIRKAIAPLARLVGADPERTVLLENTTAGLNAVLRSLSFAPGERVVTTSHVYDSAREIVRYRGLRTGVELVEVPVPMPLTDHAEILEPLVAELTPRTRLVIIDHVTSPSALIMPVAEIVAACRERGIPVLVDGAHAPGMLDLDVTAIGAHWYVGNAHKWLSSAKGAAFLVAAPDAPPIHPAVISHAYGQGLVAEFGKIGTRDPSAWLSLPKAVAVHEQLGGAKMRARNRAVANEAGTALAAALGTSLAGGDGLHAAMVTIRLPDAGPATPARAAAIRDALWELHQTEVAVKALGEALLLRISVHAYNAAEEVTGLAEPLTAILAEGS</sequence>
<dbReference type="PANTHER" id="PTHR43092:SF2">
    <property type="entry name" value="HERCYNYLCYSTEINE SULFOXIDE LYASE"/>
    <property type="match status" value="1"/>
</dbReference>
<dbReference type="GO" id="GO:0008483">
    <property type="term" value="F:transaminase activity"/>
    <property type="evidence" value="ECO:0007669"/>
    <property type="project" value="UniProtKB-KW"/>
</dbReference>
<accession>A0A934IGC9</accession>
<keyword evidence="3" id="KW-0032">Aminotransferase</keyword>
<dbReference type="SUPFAM" id="SSF53383">
    <property type="entry name" value="PLP-dependent transferases"/>
    <property type="match status" value="1"/>
</dbReference>
<dbReference type="InterPro" id="IPR000192">
    <property type="entry name" value="Aminotrans_V_dom"/>
</dbReference>